<keyword evidence="3" id="KW-1003">Cell membrane</keyword>
<keyword evidence="7 9" id="KW-0472">Membrane</keyword>
<dbReference type="PANTHER" id="PTHR23522:SF10">
    <property type="entry name" value="3-PHENYLPROPIONIC ACID TRANSPORTER-RELATED"/>
    <property type="match status" value="1"/>
</dbReference>
<keyword evidence="4" id="KW-0997">Cell inner membrane</keyword>
<feature type="transmembrane region" description="Helical" evidence="9">
    <location>
        <begin position="7"/>
        <end position="26"/>
    </location>
</feature>
<evidence type="ECO:0000256" key="6">
    <source>
        <dbReference type="ARBA" id="ARBA00022989"/>
    </source>
</evidence>
<evidence type="ECO:0000256" key="4">
    <source>
        <dbReference type="ARBA" id="ARBA00022519"/>
    </source>
</evidence>
<dbReference type="SUPFAM" id="SSF103473">
    <property type="entry name" value="MFS general substrate transporter"/>
    <property type="match status" value="1"/>
</dbReference>
<feature type="domain" description="Major facilitator superfamily (MFS) profile" evidence="10">
    <location>
        <begin position="232"/>
        <end position="418"/>
    </location>
</feature>
<feature type="compositionally biased region" description="Low complexity" evidence="8">
    <location>
        <begin position="200"/>
        <end position="213"/>
    </location>
</feature>
<feature type="transmembrane region" description="Helical" evidence="9">
    <location>
        <begin position="233"/>
        <end position="253"/>
    </location>
</feature>
<evidence type="ECO:0000259" key="10">
    <source>
        <dbReference type="PROSITE" id="PS50850"/>
    </source>
</evidence>
<evidence type="ECO:0000256" key="7">
    <source>
        <dbReference type="ARBA" id="ARBA00023136"/>
    </source>
</evidence>
<evidence type="ECO:0000256" key="5">
    <source>
        <dbReference type="ARBA" id="ARBA00022692"/>
    </source>
</evidence>
<evidence type="ECO:0000256" key="1">
    <source>
        <dbReference type="ARBA" id="ARBA00004429"/>
    </source>
</evidence>
<feature type="transmembrane region" description="Helical" evidence="9">
    <location>
        <begin position="357"/>
        <end position="380"/>
    </location>
</feature>
<dbReference type="RefSeq" id="WP_425345262.1">
    <property type="nucleotide sequence ID" value="NZ_JBGUBD010000004.1"/>
</dbReference>
<keyword evidence="12" id="KW-1185">Reference proteome</keyword>
<evidence type="ECO:0000256" key="2">
    <source>
        <dbReference type="ARBA" id="ARBA00022448"/>
    </source>
</evidence>
<organism evidence="11 12">
    <name type="scientific">Natronomicrosphaera hydrolytica</name>
    <dbReference type="NCBI Taxonomy" id="3242702"/>
    <lineage>
        <taxon>Bacteria</taxon>
        <taxon>Pseudomonadati</taxon>
        <taxon>Planctomycetota</taxon>
        <taxon>Phycisphaerae</taxon>
        <taxon>Phycisphaerales</taxon>
        <taxon>Phycisphaeraceae</taxon>
        <taxon>Natronomicrosphaera</taxon>
    </lineage>
</organism>
<dbReference type="InterPro" id="IPR036259">
    <property type="entry name" value="MFS_trans_sf"/>
</dbReference>
<keyword evidence="6 9" id="KW-1133">Transmembrane helix</keyword>
<feature type="transmembrane region" description="Helical" evidence="9">
    <location>
        <begin position="268"/>
        <end position="291"/>
    </location>
</feature>
<dbReference type="Gene3D" id="1.20.1250.20">
    <property type="entry name" value="MFS general substrate transporter like domains"/>
    <property type="match status" value="2"/>
</dbReference>
<dbReference type="PANTHER" id="PTHR23522">
    <property type="entry name" value="BLL5896 PROTEIN"/>
    <property type="match status" value="1"/>
</dbReference>
<feature type="transmembrane region" description="Helical" evidence="9">
    <location>
        <begin position="158"/>
        <end position="179"/>
    </location>
</feature>
<comment type="subcellular location">
    <subcellularLocation>
        <location evidence="1">Cell inner membrane</location>
        <topology evidence="1">Multi-pass membrane protein</topology>
    </subcellularLocation>
</comment>
<evidence type="ECO:0000256" key="9">
    <source>
        <dbReference type="SAM" id="Phobius"/>
    </source>
</evidence>
<dbReference type="InterPro" id="IPR024989">
    <property type="entry name" value="MFS_assoc_dom"/>
</dbReference>
<evidence type="ECO:0000313" key="12">
    <source>
        <dbReference type="Proteomes" id="UP001575105"/>
    </source>
</evidence>
<evidence type="ECO:0000256" key="8">
    <source>
        <dbReference type="SAM" id="MobiDB-lite"/>
    </source>
</evidence>
<name>A0ABV4U409_9BACT</name>
<keyword evidence="2" id="KW-0813">Transport</keyword>
<evidence type="ECO:0000256" key="3">
    <source>
        <dbReference type="ARBA" id="ARBA00022475"/>
    </source>
</evidence>
<gene>
    <name evidence="11" type="ORF">ACERK3_08530</name>
</gene>
<reference evidence="11 12" key="1">
    <citation type="submission" date="2024-08" db="EMBL/GenBank/DDBJ databases">
        <title>Whole-genome sequencing of halo(alkali)philic microorganisms from hypersaline lakes.</title>
        <authorList>
            <person name="Sorokin D.Y."/>
            <person name="Merkel A.Y."/>
            <person name="Messina E."/>
            <person name="Yakimov M."/>
        </authorList>
    </citation>
    <scope>NUCLEOTIDE SEQUENCE [LARGE SCALE GENOMIC DNA]</scope>
    <source>
        <strain evidence="11 12">AB-hyl4</strain>
    </source>
</reference>
<keyword evidence="5 9" id="KW-0812">Transmembrane</keyword>
<dbReference type="Proteomes" id="UP001575105">
    <property type="component" value="Unassembled WGS sequence"/>
</dbReference>
<feature type="transmembrane region" description="Helical" evidence="9">
    <location>
        <begin position="386"/>
        <end position="407"/>
    </location>
</feature>
<accession>A0ABV4U409</accession>
<dbReference type="PROSITE" id="PS50850">
    <property type="entry name" value="MFS"/>
    <property type="match status" value="1"/>
</dbReference>
<dbReference type="Pfam" id="PF12832">
    <property type="entry name" value="MFS_1_like"/>
    <property type="match status" value="1"/>
</dbReference>
<feature type="region of interest" description="Disordered" evidence="8">
    <location>
        <begin position="182"/>
        <end position="213"/>
    </location>
</feature>
<comment type="caution">
    <text evidence="11">The sequence shown here is derived from an EMBL/GenBank/DDBJ whole genome shotgun (WGS) entry which is preliminary data.</text>
</comment>
<protein>
    <submittedName>
        <fullName evidence="11">MFS transporter</fullName>
    </submittedName>
</protein>
<evidence type="ECO:0000313" key="11">
    <source>
        <dbReference type="EMBL" id="MFA9478340.1"/>
    </source>
</evidence>
<feature type="transmembrane region" description="Helical" evidence="9">
    <location>
        <begin position="298"/>
        <end position="317"/>
    </location>
</feature>
<feature type="transmembrane region" description="Helical" evidence="9">
    <location>
        <begin position="323"/>
        <end position="345"/>
    </location>
</feature>
<feature type="transmembrane region" description="Helical" evidence="9">
    <location>
        <begin position="91"/>
        <end position="112"/>
    </location>
</feature>
<feature type="transmembrane region" description="Helical" evidence="9">
    <location>
        <begin position="67"/>
        <end position="85"/>
    </location>
</feature>
<feature type="transmembrane region" description="Helical" evidence="9">
    <location>
        <begin position="38"/>
        <end position="58"/>
    </location>
</feature>
<dbReference type="InterPro" id="IPR020846">
    <property type="entry name" value="MFS_dom"/>
</dbReference>
<sequence>MRAIKINYFLGYALMGSVLPYLPVYLRAQDLTNTQVGYILGMMGIAILLSPVALTLLADAHLEGKTLLAAVFAASGSALAAMLLVDGFWPIFLVHALFCLAFVSMMPLQDGLNFQVQAQRQSAGRMTVPYHRVRVWGTVGFILPSLILYLALVNGAPIGAILVVGGAFGLIGMLNTTALPHTRSTPRGGGPASDVPLPTNNNQPEANNNKPLANGNNRLPTIDALHAMLRPHVLVFCAAMFLAHIANSAYYAFYPLYLTEQVGVPNEWVGLITNLGVAIEVFFMLGFGLLMARFGIRWLMAIGIIAMALRMLLLYTWPSVAMAVATQLLHGLHVLVIHVAPPIFLNRQADNRYRNSIHGLYAMTVYGVGRIIGAVLGGFIADISLLAVFGYSALVCAAAAVLFALFYREPTAQPEVSR</sequence>
<proteinExistence type="predicted"/>
<dbReference type="EMBL" id="JBGUBD010000004">
    <property type="protein sequence ID" value="MFA9478340.1"/>
    <property type="molecule type" value="Genomic_DNA"/>
</dbReference>
<feature type="transmembrane region" description="Helical" evidence="9">
    <location>
        <begin position="133"/>
        <end position="152"/>
    </location>
</feature>